<evidence type="ECO:0000256" key="4">
    <source>
        <dbReference type="ARBA" id="ARBA00022989"/>
    </source>
</evidence>
<comment type="caution">
    <text evidence="7">The sequence shown here is derived from an EMBL/GenBank/DDBJ whole genome shotgun (WGS) entry which is preliminary data.</text>
</comment>
<feature type="transmembrane region" description="Helical" evidence="6">
    <location>
        <begin position="33"/>
        <end position="53"/>
    </location>
</feature>
<dbReference type="GO" id="GO:0022857">
    <property type="term" value="F:transmembrane transporter activity"/>
    <property type="evidence" value="ECO:0007669"/>
    <property type="project" value="InterPro"/>
</dbReference>
<feature type="transmembrane region" description="Helical" evidence="6">
    <location>
        <begin position="60"/>
        <end position="83"/>
    </location>
</feature>
<evidence type="ECO:0000256" key="6">
    <source>
        <dbReference type="SAM" id="Phobius"/>
    </source>
</evidence>
<dbReference type="Pfam" id="PF02653">
    <property type="entry name" value="BPD_transp_2"/>
    <property type="match status" value="1"/>
</dbReference>
<keyword evidence="4 6" id="KW-1133">Transmembrane helix</keyword>
<feature type="non-terminal residue" evidence="7">
    <location>
        <position position="118"/>
    </location>
</feature>
<keyword evidence="8" id="KW-1185">Reference proteome</keyword>
<evidence type="ECO:0000256" key="5">
    <source>
        <dbReference type="ARBA" id="ARBA00023136"/>
    </source>
</evidence>
<dbReference type="PANTHER" id="PTHR43370">
    <property type="entry name" value="SUGAR ABC TRANSPORTER INTEGRAL MEMBRANE PROTEIN-RELATED"/>
    <property type="match status" value="1"/>
</dbReference>
<organism evidence="7 8">
    <name type="scientific">Candidatus Amphirhobacter heronislandensis</name>
    <dbReference type="NCBI Taxonomy" id="1732024"/>
    <lineage>
        <taxon>Bacteria</taxon>
        <taxon>Pseudomonadati</taxon>
        <taxon>Pseudomonadota</taxon>
        <taxon>Gammaproteobacteria</taxon>
        <taxon>Candidatus Tethybacterales</taxon>
        <taxon>Candidatus Tethybacteraceae</taxon>
        <taxon>Candidatus Amphirhobacter</taxon>
    </lineage>
</organism>
<feature type="transmembrane region" description="Helical" evidence="6">
    <location>
        <begin position="89"/>
        <end position="110"/>
    </location>
</feature>
<dbReference type="InterPro" id="IPR001851">
    <property type="entry name" value="ABC_transp_permease"/>
</dbReference>
<keyword evidence="5 6" id="KW-0472">Membrane</keyword>
<dbReference type="PANTHER" id="PTHR43370:SF2">
    <property type="entry name" value="ABC TRANSPORTER PERMEASE PROTEIN"/>
    <property type="match status" value="1"/>
</dbReference>
<evidence type="ECO:0000256" key="2">
    <source>
        <dbReference type="ARBA" id="ARBA00022475"/>
    </source>
</evidence>
<evidence type="ECO:0000313" key="8">
    <source>
        <dbReference type="Proteomes" id="UP000604381"/>
    </source>
</evidence>
<accession>A0A930UC62</accession>
<sequence length="118" mass="11313">MEFAPLLATVLTAATPLLLAALGELVCERGGVLNLGVEGMMIVGAVAAFGTALHTGSPLLGFVAGAGAGVALAGIFALLALGLRASQVPAGLALTLFGVGLSAFVGASLVGKSLDPVG</sequence>
<dbReference type="GO" id="GO:0005886">
    <property type="term" value="C:plasma membrane"/>
    <property type="evidence" value="ECO:0007669"/>
    <property type="project" value="UniProtKB-SubCell"/>
</dbReference>
<evidence type="ECO:0000313" key="7">
    <source>
        <dbReference type="EMBL" id="MBF2734878.1"/>
    </source>
</evidence>
<protein>
    <submittedName>
        <fullName evidence="7">ABC transporter permease</fullName>
    </submittedName>
</protein>
<dbReference type="EMBL" id="JADHEI010000028">
    <property type="protein sequence ID" value="MBF2734878.1"/>
    <property type="molecule type" value="Genomic_DNA"/>
</dbReference>
<keyword evidence="2" id="KW-1003">Cell membrane</keyword>
<keyword evidence="3 6" id="KW-0812">Transmembrane</keyword>
<dbReference type="AlphaFoldDB" id="A0A930UC62"/>
<name>A0A930UC62_9GAMM</name>
<evidence type="ECO:0000256" key="1">
    <source>
        <dbReference type="ARBA" id="ARBA00004429"/>
    </source>
</evidence>
<gene>
    <name evidence="7" type="ORF">ISN26_02130</name>
</gene>
<dbReference type="Proteomes" id="UP000604381">
    <property type="component" value="Unassembled WGS sequence"/>
</dbReference>
<comment type="subcellular location">
    <subcellularLocation>
        <location evidence="1">Cell inner membrane</location>
        <topology evidence="1">Multi-pass membrane protein</topology>
    </subcellularLocation>
</comment>
<reference evidence="7" key="1">
    <citation type="submission" date="2020-10" db="EMBL/GenBank/DDBJ databases">
        <title>An improved Amphimedon queenslandica hologenome assembly reveals how three proteobacterial symbionts can extend the metabolic phenotypic of their marine sponge host.</title>
        <authorList>
            <person name="Degnan B."/>
            <person name="Degnan S."/>
            <person name="Xiang X."/>
        </authorList>
    </citation>
    <scope>NUCLEOTIDE SEQUENCE</scope>
    <source>
        <strain evidence="7">AqS2</strain>
    </source>
</reference>
<proteinExistence type="predicted"/>
<evidence type="ECO:0000256" key="3">
    <source>
        <dbReference type="ARBA" id="ARBA00022692"/>
    </source>
</evidence>